<name>A0A0B7FP90_THACB</name>
<dbReference type="GO" id="GO:0070485">
    <property type="term" value="P:dehydro-D-arabinono-1,4-lactone biosynthetic process"/>
    <property type="evidence" value="ECO:0007669"/>
    <property type="project" value="TreeGrafter"/>
</dbReference>
<dbReference type="OrthoDB" id="5286008at2759"/>
<evidence type="ECO:0000256" key="1">
    <source>
        <dbReference type="SAM" id="MobiDB-lite"/>
    </source>
</evidence>
<evidence type="ECO:0000313" key="3">
    <source>
        <dbReference type="EMBL" id="CEL59500.1"/>
    </source>
</evidence>
<accession>A0A0B7FP90</accession>
<dbReference type="GO" id="GO:0045290">
    <property type="term" value="F:D-arabinose 1-dehydrogenase [NAD(P)+] activity"/>
    <property type="evidence" value="ECO:0007669"/>
    <property type="project" value="TreeGrafter"/>
</dbReference>
<reference evidence="3 4" key="1">
    <citation type="submission" date="2014-11" db="EMBL/GenBank/DDBJ databases">
        <authorList>
            <person name="Wibberg Daniel"/>
        </authorList>
    </citation>
    <scope>NUCLEOTIDE SEQUENCE [LARGE SCALE GENOMIC DNA]</scope>
    <source>
        <strain evidence="3">Rhizoctonia solani AG1-IB 7/3/14</strain>
    </source>
</reference>
<evidence type="ECO:0000259" key="2">
    <source>
        <dbReference type="Pfam" id="PF00248"/>
    </source>
</evidence>
<proteinExistence type="predicted"/>
<dbReference type="STRING" id="1108050.A0A0B7FP90"/>
<dbReference type="PANTHER" id="PTHR42686">
    <property type="entry name" value="GH17980P-RELATED"/>
    <property type="match status" value="1"/>
</dbReference>
<dbReference type="InterPro" id="IPR020471">
    <property type="entry name" value="AKR"/>
</dbReference>
<dbReference type="InterPro" id="IPR023210">
    <property type="entry name" value="NADP_OxRdtase_dom"/>
</dbReference>
<dbReference type="SUPFAM" id="SSF51430">
    <property type="entry name" value="NAD(P)-linked oxidoreductase"/>
    <property type="match status" value="1"/>
</dbReference>
<dbReference type="EMBL" id="LN679103">
    <property type="protein sequence ID" value="CEL59500.1"/>
    <property type="molecule type" value="Genomic_DNA"/>
</dbReference>
<feature type="region of interest" description="Disordered" evidence="1">
    <location>
        <begin position="1"/>
        <end position="31"/>
    </location>
</feature>
<dbReference type="Proteomes" id="UP000059188">
    <property type="component" value="Unassembled WGS sequence"/>
</dbReference>
<dbReference type="Pfam" id="PF00248">
    <property type="entry name" value="Aldo_ket_red"/>
    <property type="match status" value="1"/>
</dbReference>
<organism evidence="3 4">
    <name type="scientific">Thanatephorus cucumeris (strain AG1-IB / isolate 7/3/14)</name>
    <name type="common">Lettuce bottom rot fungus</name>
    <name type="synonym">Rhizoctonia solani</name>
    <dbReference type="NCBI Taxonomy" id="1108050"/>
    <lineage>
        <taxon>Eukaryota</taxon>
        <taxon>Fungi</taxon>
        <taxon>Dikarya</taxon>
        <taxon>Basidiomycota</taxon>
        <taxon>Agaricomycotina</taxon>
        <taxon>Agaricomycetes</taxon>
        <taxon>Cantharellales</taxon>
        <taxon>Ceratobasidiaceae</taxon>
        <taxon>Rhizoctonia</taxon>
        <taxon>Rhizoctonia solani AG-1</taxon>
    </lineage>
</organism>
<dbReference type="PANTHER" id="PTHR42686:SF1">
    <property type="entry name" value="GH17980P-RELATED"/>
    <property type="match status" value="1"/>
</dbReference>
<dbReference type="AlphaFoldDB" id="A0A0B7FP90"/>
<protein>
    <submittedName>
        <fullName evidence="3">L-galactose dehydrogenase</fullName>
    </submittedName>
</protein>
<dbReference type="InterPro" id="IPR036812">
    <property type="entry name" value="NAD(P)_OxRdtase_dom_sf"/>
</dbReference>
<keyword evidence="4" id="KW-1185">Reference proteome</keyword>
<sequence length="387" mass="42876">MRKLTDPQPTYTVPADIPNRDEDQPKEQTVSHIGHGRWPSIVFGAATLGAGIYNSEEVLSSPEPLRTVRLALRYGIRAFDTSAYYGTSEIVLGSILKAIADEFPRESYKIATKCGRYGEAAEDFDYSRDTIRKSVQRSLDRLGTNYLDVVSLHDVEYVCSPVWPTDPTGDPTKILEDQALRAVWGIEEGGEGRIAGEGDQKIVDAFDELKKLKEEGIVRYPLPVLLRLANLVAAKGNPADIIMSYSHYNLQNHAFKVFAPLLLKTGVKQLLTASPFNMGYLTNRTPAWHPAPAKMLSLKDNQLLKLAENWPGGLPNLALGYALRRDSGVMADVPTVAGFSRTSEVHEAVSVWHEVMSGVSSTRHDLELAVIQAVAEWRNYSWKSPPK</sequence>
<dbReference type="GO" id="GO:0005829">
    <property type="term" value="C:cytosol"/>
    <property type="evidence" value="ECO:0007669"/>
    <property type="project" value="TreeGrafter"/>
</dbReference>
<dbReference type="Gene3D" id="3.20.20.100">
    <property type="entry name" value="NADP-dependent oxidoreductase domain"/>
    <property type="match status" value="1"/>
</dbReference>
<feature type="domain" description="NADP-dependent oxidoreductase" evidence="2">
    <location>
        <begin position="41"/>
        <end position="355"/>
    </location>
</feature>
<gene>
    <name evidence="3" type="ORF">RSOLAG1IB_03433</name>
</gene>
<evidence type="ECO:0000313" key="4">
    <source>
        <dbReference type="Proteomes" id="UP000059188"/>
    </source>
</evidence>